<reference evidence="1 2" key="1">
    <citation type="submission" date="2017-05" db="EMBL/GenBank/DDBJ databases">
        <title>Streptomyces alboflavus Genome sequencing and assembly.</title>
        <authorList>
            <person name="Wang Y."/>
            <person name="Du B."/>
            <person name="Ding Y."/>
            <person name="Liu H."/>
            <person name="Hou Q."/>
            <person name="Liu K."/>
            <person name="Wang C."/>
            <person name="Yao L."/>
        </authorList>
    </citation>
    <scope>NUCLEOTIDE SEQUENCE [LARGE SCALE GENOMIC DNA]</scope>
    <source>
        <strain evidence="1 2">MDJK44</strain>
    </source>
</reference>
<dbReference type="KEGG" id="salf:SMD44_07390"/>
<dbReference type="AlphaFoldDB" id="A0A1Z1WN83"/>
<dbReference type="RefSeq" id="WP_087886634.1">
    <property type="nucleotide sequence ID" value="NZ_CP021748.1"/>
</dbReference>
<accession>A0A1Z1WN83</accession>
<sequence>MADAQRTTVMKLEEVDGVALALTMEEVAVLRAILSRVGGSVQRSPRKHADAIRKTLDEAVPAFYPADGDPSYLLTGTLRFSEMRTAEGLAR</sequence>
<keyword evidence="2" id="KW-1185">Reference proteome</keyword>
<evidence type="ECO:0000313" key="1">
    <source>
        <dbReference type="EMBL" id="ARX87905.1"/>
    </source>
</evidence>
<evidence type="ECO:0000313" key="2">
    <source>
        <dbReference type="Proteomes" id="UP000195880"/>
    </source>
</evidence>
<gene>
    <name evidence="1" type="ORF">SMD44_07390</name>
</gene>
<dbReference type="Proteomes" id="UP000195880">
    <property type="component" value="Chromosome"/>
</dbReference>
<dbReference type="OrthoDB" id="9894922at2"/>
<dbReference type="EMBL" id="CP021748">
    <property type="protein sequence ID" value="ARX87905.1"/>
    <property type="molecule type" value="Genomic_DNA"/>
</dbReference>
<protein>
    <submittedName>
        <fullName evidence="1">Uncharacterized protein</fullName>
    </submittedName>
</protein>
<organism evidence="1 2">
    <name type="scientific">Streptomyces alboflavus</name>
    <dbReference type="NCBI Taxonomy" id="67267"/>
    <lineage>
        <taxon>Bacteria</taxon>
        <taxon>Bacillati</taxon>
        <taxon>Actinomycetota</taxon>
        <taxon>Actinomycetes</taxon>
        <taxon>Kitasatosporales</taxon>
        <taxon>Streptomycetaceae</taxon>
        <taxon>Streptomyces</taxon>
    </lineage>
</organism>
<name>A0A1Z1WN83_9ACTN</name>
<proteinExistence type="predicted"/>